<evidence type="ECO:0000256" key="1">
    <source>
        <dbReference type="ARBA" id="ARBA00000085"/>
    </source>
</evidence>
<comment type="catalytic activity">
    <reaction evidence="1">
        <text>ATP + protein L-histidine = ADP + protein N-phospho-L-histidine.</text>
        <dbReference type="EC" id="2.7.13.3"/>
    </reaction>
</comment>
<evidence type="ECO:0000256" key="7">
    <source>
        <dbReference type="ARBA" id="ARBA00022840"/>
    </source>
</evidence>
<feature type="transmembrane region" description="Helical" evidence="9">
    <location>
        <begin position="15"/>
        <end position="33"/>
    </location>
</feature>
<keyword evidence="3" id="KW-0597">Phosphoprotein</keyword>
<evidence type="ECO:0000256" key="4">
    <source>
        <dbReference type="ARBA" id="ARBA00022679"/>
    </source>
</evidence>
<gene>
    <name evidence="11" type="ORF">ACFFNY_29995</name>
</gene>
<organism evidence="11 12">
    <name type="scientific">Paenibacillus hodogayensis</name>
    <dbReference type="NCBI Taxonomy" id="279208"/>
    <lineage>
        <taxon>Bacteria</taxon>
        <taxon>Bacillati</taxon>
        <taxon>Bacillota</taxon>
        <taxon>Bacilli</taxon>
        <taxon>Bacillales</taxon>
        <taxon>Paenibacillaceae</taxon>
        <taxon>Paenibacillus</taxon>
    </lineage>
</organism>
<evidence type="ECO:0000256" key="9">
    <source>
        <dbReference type="SAM" id="Phobius"/>
    </source>
</evidence>
<dbReference type="InterPro" id="IPR003594">
    <property type="entry name" value="HATPase_dom"/>
</dbReference>
<dbReference type="RefSeq" id="WP_344908895.1">
    <property type="nucleotide sequence ID" value="NZ_BAAAYO010000006.1"/>
</dbReference>
<keyword evidence="6 11" id="KW-0418">Kinase</keyword>
<dbReference type="InterPro" id="IPR050482">
    <property type="entry name" value="Sensor_HK_TwoCompSys"/>
</dbReference>
<evidence type="ECO:0000259" key="10">
    <source>
        <dbReference type="PROSITE" id="PS50109"/>
    </source>
</evidence>
<keyword evidence="12" id="KW-1185">Reference proteome</keyword>
<keyword evidence="5" id="KW-0547">Nucleotide-binding</keyword>
<proteinExistence type="predicted"/>
<evidence type="ECO:0000256" key="8">
    <source>
        <dbReference type="ARBA" id="ARBA00023012"/>
    </source>
</evidence>
<keyword evidence="9" id="KW-1133">Transmembrane helix</keyword>
<dbReference type="Proteomes" id="UP001589619">
    <property type="component" value="Unassembled WGS sequence"/>
</dbReference>
<comment type="caution">
    <text evidence="11">The sequence shown here is derived from an EMBL/GenBank/DDBJ whole genome shotgun (WGS) entry which is preliminary data.</text>
</comment>
<dbReference type="CDD" id="cd16917">
    <property type="entry name" value="HATPase_UhpB-NarQ-NarX-like"/>
    <property type="match status" value="1"/>
</dbReference>
<dbReference type="PANTHER" id="PTHR24421">
    <property type="entry name" value="NITRATE/NITRITE SENSOR PROTEIN NARX-RELATED"/>
    <property type="match status" value="1"/>
</dbReference>
<dbReference type="SMART" id="SM00387">
    <property type="entry name" value="HATPase_c"/>
    <property type="match status" value="1"/>
</dbReference>
<dbReference type="InterPro" id="IPR036890">
    <property type="entry name" value="HATPase_C_sf"/>
</dbReference>
<keyword evidence="8" id="KW-0902">Two-component regulatory system</keyword>
<dbReference type="PROSITE" id="PS50109">
    <property type="entry name" value="HIS_KIN"/>
    <property type="match status" value="1"/>
</dbReference>
<dbReference type="Gene3D" id="1.20.5.1930">
    <property type="match status" value="1"/>
</dbReference>
<dbReference type="InterPro" id="IPR005467">
    <property type="entry name" value="His_kinase_dom"/>
</dbReference>
<protein>
    <recommendedName>
        <fullName evidence="2">histidine kinase</fullName>
        <ecNumber evidence="2">2.7.13.3</ecNumber>
    </recommendedName>
</protein>
<evidence type="ECO:0000256" key="5">
    <source>
        <dbReference type="ARBA" id="ARBA00022741"/>
    </source>
</evidence>
<sequence length="484" mass="56358">MPSIVFGHYAVTPYVTSWFVLIFPLAFAYLIITRQIYDIHMVLRRVLFTLLMASLPSAIVTALFLVFTYDHFSVRKSILFFSVCVIILTFVLYSAEHLYTRMERFMFPRKHVLQAALKKVAKNLTSTSSFRDLKDLILVDIVDTLQVYGGAIVFKYRDSMETISEGHIDKAEVEALVSRHMPEEHPDLVCIEINRHEEYTSYLIMTHKRANTRLVLEEVQWLNLIVSYLAVSLENVYLIRKLTDRLNDMAAQSPDQEESRHLNWYRKLSFELQERERMRIAADMHDTTMQDLFHLKRKLTALGEKFELPPEGHSSIRSLVEYVEIINVNLRQNCFDLHPYLLQEIGFIQTVERVIERESYACPFEIVFDASRAYEIERRSLETKRHLFRIVQELLNNARKHSEASVVRFKLAVAKGSFYLDYTDDGVGFEPNEFKPADIRKSGVGMEQLRSRILYLQGHLELDTHKGAGVQMRITFPLKEGATA</sequence>
<feature type="domain" description="Histidine kinase" evidence="10">
    <location>
        <begin position="387"/>
        <end position="480"/>
    </location>
</feature>
<name>A0ABV5W5I9_9BACL</name>
<dbReference type="GO" id="GO:0016301">
    <property type="term" value="F:kinase activity"/>
    <property type="evidence" value="ECO:0007669"/>
    <property type="project" value="UniProtKB-KW"/>
</dbReference>
<evidence type="ECO:0000256" key="6">
    <source>
        <dbReference type="ARBA" id="ARBA00022777"/>
    </source>
</evidence>
<feature type="transmembrane region" description="Helical" evidence="9">
    <location>
        <begin position="45"/>
        <end position="66"/>
    </location>
</feature>
<keyword evidence="9" id="KW-0472">Membrane</keyword>
<accession>A0ABV5W5I9</accession>
<reference evidence="11 12" key="1">
    <citation type="submission" date="2024-09" db="EMBL/GenBank/DDBJ databases">
        <authorList>
            <person name="Sun Q."/>
            <person name="Mori K."/>
        </authorList>
    </citation>
    <scope>NUCLEOTIDE SEQUENCE [LARGE SCALE GENOMIC DNA]</scope>
    <source>
        <strain evidence="11 12">JCM 12520</strain>
    </source>
</reference>
<evidence type="ECO:0000256" key="2">
    <source>
        <dbReference type="ARBA" id="ARBA00012438"/>
    </source>
</evidence>
<dbReference type="Pfam" id="PF02518">
    <property type="entry name" value="HATPase_c"/>
    <property type="match status" value="1"/>
</dbReference>
<evidence type="ECO:0000313" key="12">
    <source>
        <dbReference type="Proteomes" id="UP001589619"/>
    </source>
</evidence>
<dbReference type="EC" id="2.7.13.3" evidence="2"/>
<keyword evidence="7" id="KW-0067">ATP-binding</keyword>
<dbReference type="EMBL" id="JBHMAG010000018">
    <property type="protein sequence ID" value="MFB9755834.1"/>
    <property type="molecule type" value="Genomic_DNA"/>
</dbReference>
<dbReference type="SUPFAM" id="SSF55874">
    <property type="entry name" value="ATPase domain of HSP90 chaperone/DNA topoisomerase II/histidine kinase"/>
    <property type="match status" value="1"/>
</dbReference>
<dbReference type="Gene3D" id="3.30.565.10">
    <property type="entry name" value="Histidine kinase-like ATPase, C-terminal domain"/>
    <property type="match status" value="1"/>
</dbReference>
<feature type="transmembrane region" description="Helical" evidence="9">
    <location>
        <begin position="78"/>
        <end position="99"/>
    </location>
</feature>
<keyword evidence="4" id="KW-0808">Transferase</keyword>
<dbReference type="Pfam" id="PF07730">
    <property type="entry name" value="HisKA_3"/>
    <property type="match status" value="1"/>
</dbReference>
<dbReference type="InterPro" id="IPR011712">
    <property type="entry name" value="Sig_transdc_His_kin_sub3_dim/P"/>
</dbReference>
<evidence type="ECO:0000313" key="11">
    <source>
        <dbReference type="EMBL" id="MFB9755834.1"/>
    </source>
</evidence>
<evidence type="ECO:0000256" key="3">
    <source>
        <dbReference type="ARBA" id="ARBA00022553"/>
    </source>
</evidence>
<dbReference type="PANTHER" id="PTHR24421:SF10">
    <property type="entry name" value="NITRATE_NITRITE SENSOR PROTEIN NARQ"/>
    <property type="match status" value="1"/>
</dbReference>
<keyword evidence="9" id="KW-0812">Transmembrane</keyword>